<feature type="signal peptide" evidence="1">
    <location>
        <begin position="1"/>
        <end position="28"/>
    </location>
</feature>
<evidence type="ECO:0008006" key="4">
    <source>
        <dbReference type="Google" id="ProtNLM"/>
    </source>
</evidence>
<proteinExistence type="predicted"/>
<evidence type="ECO:0000313" key="2">
    <source>
        <dbReference type="EMBL" id="CAK9322445.1"/>
    </source>
</evidence>
<accession>A0ABP0YUL1</accession>
<dbReference type="EMBL" id="OZ021739">
    <property type="protein sequence ID" value="CAK9322445.1"/>
    <property type="molecule type" value="Genomic_DNA"/>
</dbReference>
<organism evidence="2 3">
    <name type="scientific">Citrullus colocynthis</name>
    <name type="common">colocynth</name>
    <dbReference type="NCBI Taxonomy" id="252529"/>
    <lineage>
        <taxon>Eukaryota</taxon>
        <taxon>Viridiplantae</taxon>
        <taxon>Streptophyta</taxon>
        <taxon>Embryophyta</taxon>
        <taxon>Tracheophyta</taxon>
        <taxon>Spermatophyta</taxon>
        <taxon>Magnoliopsida</taxon>
        <taxon>eudicotyledons</taxon>
        <taxon>Gunneridae</taxon>
        <taxon>Pentapetalae</taxon>
        <taxon>rosids</taxon>
        <taxon>fabids</taxon>
        <taxon>Cucurbitales</taxon>
        <taxon>Cucurbitaceae</taxon>
        <taxon>Benincaseae</taxon>
        <taxon>Citrullus</taxon>
    </lineage>
</organism>
<name>A0ABP0YUL1_9ROSI</name>
<protein>
    <recommendedName>
        <fullName evidence="4">Secreted protein</fullName>
    </recommendedName>
</protein>
<gene>
    <name evidence="2" type="ORF">CITCOLO1_LOCUS14593</name>
</gene>
<feature type="chain" id="PRO_5045867960" description="Secreted protein" evidence="1">
    <location>
        <begin position="29"/>
        <end position="85"/>
    </location>
</feature>
<reference evidence="2 3" key="1">
    <citation type="submission" date="2024-03" db="EMBL/GenBank/DDBJ databases">
        <authorList>
            <person name="Gkanogiannis A."/>
            <person name="Becerra Lopez-Lavalle L."/>
        </authorList>
    </citation>
    <scope>NUCLEOTIDE SEQUENCE [LARGE SCALE GENOMIC DNA]</scope>
</reference>
<sequence length="85" mass="9642">MQFFLSMILIQSFIFYTLEFALPASVAAERDQPHTDSYYLQSGVWSIFRFVCLDNCHLPIPPVLVQLISLVGLESPFQIVLCGDT</sequence>
<evidence type="ECO:0000256" key="1">
    <source>
        <dbReference type="SAM" id="SignalP"/>
    </source>
</evidence>
<evidence type="ECO:0000313" key="3">
    <source>
        <dbReference type="Proteomes" id="UP001642487"/>
    </source>
</evidence>
<keyword evidence="3" id="KW-1185">Reference proteome</keyword>
<dbReference type="Proteomes" id="UP001642487">
    <property type="component" value="Chromosome 5"/>
</dbReference>
<keyword evidence="1" id="KW-0732">Signal</keyword>